<gene>
    <name evidence="1" type="ORF">IE53DRAFT_369755</name>
</gene>
<name>A0ACD0NUD8_9BASI</name>
<accession>A0ACD0NUD8</accession>
<keyword evidence="2" id="KW-1185">Reference proteome</keyword>
<evidence type="ECO:0000313" key="1">
    <source>
        <dbReference type="EMBL" id="PWN49458.1"/>
    </source>
</evidence>
<sequence length="495" mass="53965">MNDFRSSFLKSRLAKLPPLPDLAQDDQGTSQPPPPPPPNRISGDRLRGRKGLYSPLKAEGCFEQALEVKVQDRHQPIPGLEPGDHEDEDEELVFRAYYTPPRSRSKPTLPKTGGEIPTLSSSMDGGTSQSASIVIPSDALELNLSSGDLGEVDDDDGEDTDEETHDAGTLFVLHHGAGYSGLSYALVAKEITRLTEGQVGVLAMDCRGHGKTYSSDNKTSDLSLSTLTRDLISLLITMFPSNNSMPKLVLVGHSMGGAVVASACHVITHSGLAKVAGIAVLDVVEGTAIQALPAMKAIVQSQPQGFESVEEAIRWHIDSKTINNLESARISVPPLLVPNPNFDKARRDEGEEGGEEAWKEEMEELRDYDDEQSPTTNSVEGASVQAAKLDSEAKPLIWRTDLLSSEPFWQGWFKDLSSRFLSARTARLLVLAGADRLDRELMIGQMQGKYQMVVIPDVGHCLQEDAPERTAKILVDFWRRNDSISIGGIKKVGEF</sequence>
<protein>
    <submittedName>
        <fullName evidence="1">Protein phosphatase methylesterase</fullName>
    </submittedName>
</protein>
<dbReference type="Proteomes" id="UP000245626">
    <property type="component" value="Unassembled WGS sequence"/>
</dbReference>
<organism evidence="1 2">
    <name type="scientific">Violaceomyces palustris</name>
    <dbReference type="NCBI Taxonomy" id="1673888"/>
    <lineage>
        <taxon>Eukaryota</taxon>
        <taxon>Fungi</taxon>
        <taxon>Dikarya</taxon>
        <taxon>Basidiomycota</taxon>
        <taxon>Ustilaginomycotina</taxon>
        <taxon>Ustilaginomycetes</taxon>
        <taxon>Violaceomycetales</taxon>
        <taxon>Violaceomycetaceae</taxon>
        <taxon>Violaceomyces</taxon>
    </lineage>
</organism>
<proteinExistence type="predicted"/>
<dbReference type="EMBL" id="KZ820048">
    <property type="protein sequence ID" value="PWN49458.1"/>
    <property type="molecule type" value="Genomic_DNA"/>
</dbReference>
<reference evidence="1 2" key="1">
    <citation type="journal article" date="2018" name="Mol. Biol. Evol.">
        <title>Broad Genomic Sampling Reveals a Smut Pathogenic Ancestry of the Fungal Clade Ustilaginomycotina.</title>
        <authorList>
            <person name="Kijpornyongpan T."/>
            <person name="Mondo S.J."/>
            <person name="Barry K."/>
            <person name="Sandor L."/>
            <person name="Lee J."/>
            <person name="Lipzen A."/>
            <person name="Pangilinan J."/>
            <person name="LaButti K."/>
            <person name="Hainaut M."/>
            <person name="Henrissat B."/>
            <person name="Grigoriev I.V."/>
            <person name="Spatafora J.W."/>
            <person name="Aime M.C."/>
        </authorList>
    </citation>
    <scope>NUCLEOTIDE SEQUENCE [LARGE SCALE GENOMIC DNA]</scope>
    <source>
        <strain evidence="1 2">SA 807</strain>
    </source>
</reference>
<evidence type="ECO:0000313" key="2">
    <source>
        <dbReference type="Proteomes" id="UP000245626"/>
    </source>
</evidence>